<reference evidence="3" key="1">
    <citation type="submission" date="2016-10" db="EMBL/GenBank/DDBJ databases">
        <authorList>
            <person name="Varghese N."/>
        </authorList>
    </citation>
    <scope>NUCLEOTIDE SEQUENCE [LARGE SCALE GENOMIC DNA]</scope>
    <source>
        <strain evidence="3">DSM 20406</strain>
    </source>
</reference>
<feature type="transmembrane region" description="Helical" evidence="1">
    <location>
        <begin position="94"/>
        <end position="118"/>
    </location>
</feature>
<accession>A0A1H6WKS8</accession>
<dbReference type="RefSeq" id="WP_074732650.1">
    <property type="nucleotide sequence ID" value="NZ_FNYK01000066.1"/>
</dbReference>
<dbReference type="InterPro" id="IPR052712">
    <property type="entry name" value="Acid_resist_chaperone_HdeD"/>
</dbReference>
<dbReference type="PANTHER" id="PTHR34989">
    <property type="entry name" value="PROTEIN HDED"/>
    <property type="match status" value="1"/>
</dbReference>
<dbReference type="OrthoDB" id="9904955at2"/>
<dbReference type="Pfam" id="PF03729">
    <property type="entry name" value="DUF308"/>
    <property type="match status" value="2"/>
</dbReference>
<dbReference type="EMBL" id="FNYK01000066">
    <property type="protein sequence ID" value="SEJ15804.1"/>
    <property type="molecule type" value="Genomic_DNA"/>
</dbReference>
<dbReference type="GO" id="GO:0005886">
    <property type="term" value="C:plasma membrane"/>
    <property type="evidence" value="ECO:0007669"/>
    <property type="project" value="TreeGrafter"/>
</dbReference>
<evidence type="ECO:0000313" key="3">
    <source>
        <dbReference type="Proteomes" id="UP000183028"/>
    </source>
</evidence>
<proteinExistence type="predicted"/>
<feature type="transmembrane region" description="Helical" evidence="1">
    <location>
        <begin position="12"/>
        <end position="30"/>
    </location>
</feature>
<keyword evidence="1" id="KW-1133">Transmembrane helix</keyword>
<dbReference type="PANTHER" id="PTHR34989:SF1">
    <property type="entry name" value="PROTEIN HDED"/>
    <property type="match status" value="1"/>
</dbReference>
<evidence type="ECO:0000313" key="2">
    <source>
        <dbReference type="EMBL" id="SEJ15804.1"/>
    </source>
</evidence>
<keyword evidence="3" id="KW-1185">Reference proteome</keyword>
<organism evidence="2 3">
    <name type="scientific">Sharpea azabuensis</name>
    <dbReference type="NCBI Taxonomy" id="322505"/>
    <lineage>
        <taxon>Bacteria</taxon>
        <taxon>Bacillati</taxon>
        <taxon>Bacillota</taxon>
        <taxon>Erysipelotrichia</taxon>
        <taxon>Erysipelotrichales</taxon>
        <taxon>Coprobacillaceae</taxon>
        <taxon>Sharpea</taxon>
    </lineage>
</organism>
<dbReference type="AlphaFoldDB" id="A0A1H6WKS8"/>
<evidence type="ECO:0000256" key="1">
    <source>
        <dbReference type="SAM" id="Phobius"/>
    </source>
</evidence>
<dbReference type="STRING" id="322505.SAMN04487836_1245"/>
<keyword evidence="1" id="KW-0472">Membrane</keyword>
<feature type="transmembrane region" description="Helical" evidence="1">
    <location>
        <begin position="150"/>
        <end position="171"/>
    </location>
</feature>
<keyword evidence="1" id="KW-0812">Transmembrane</keyword>
<feature type="transmembrane region" description="Helical" evidence="1">
    <location>
        <begin position="125"/>
        <end position="144"/>
    </location>
</feature>
<sequence length="186" mass="20742">MLSDYLRRYEIMSIVTALLMVVVGVLQIVIPVKMINLVFTIFAAGLGIKGIIDVFAFIFMDNNARRYSNGLLDGFLCIIGGVLLYLNMDFFKTFLPLIIGVFVIFEAIMKMQVSFLFLTALSSSGWILVFLSSILEIVLGFLLLVYPADALVSVTIASGIILIVSAILEIIETVVMIKKIRYYSIY</sequence>
<feature type="transmembrane region" description="Helical" evidence="1">
    <location>
        <begin position="71"/>
        <end position="88"/>
    </location>
</feature>
<feature type="transmembrane region" description="Helical" evidence="1">
    <location>
        <begin position="36"/>
        <end position="59"/>
    </location>
</feature>
<gene>
    <name evidence="2" type="ORF">SAMN04487834_10666</name>
</gene>
<dbReference type="InterPro" id="IPR005325">
    <property type="entry name" value="DUF308_memb"/>
</dbReference>
<dbReference type="eggNOG" id="ENOG50345MM">
    <property type="taxonomic scope" value="Bacteria"/>
</dbReference>
<name>A0A1H6WKS8_9FIRM</name>
<dbReference type="Proteomes" id="UP000183028">
    <property type="component" value="Unassembled WGS sequence"/>
</dbReference>
<protein>
    <submittedName>
        <fullName evidence="2">Uncharacterized membrane protein HdeD, DUF308 family</fullName>
    </submittedName>
</protein>